<gene>
    <name evidence="3" type="ORF">C6P46_004861</name>
</gene>
<feature type="compositionally biased region" description="Low complexity" evidence="1">
    <location>
        <begin position="318"/>
        <end position="333"/>
    </location>
</feature>
<keyword evidence="4" id="KW-1185">Reference proteome</keyword>
<feature type="transmembrane region" description="Helical" evidence="2">
    <location>
        <begin position="839"/>
        <end position="858"/>
    </location>
</feature>
<feature type="region of interest" description="Disordered" evidence="1">
    <location>
        <begin position="714"/>
        <end position="766"/>
    </location>
</feature>
<keyword evidence="2" id="KW-0812">Transmembrane</keyword>
<keyword evidence="2" id="KW-1133">Transmembrane helix</keyword>
<evidence type="ECO:0000313" key="3">
    <source>
        <dbReference type="EMBL" id="KAG0659921.1"/>
    </source>
</evidence>
<feature type="compositionally biased region" description="Basic and acidic residues" evidence="1">
    <location>
        <begin position="181"/>
        <end position="192"/>
    </location>
</feature>
<feature type="compositionally biased region" description="Pro residues" evidence="1">
    <location>
        <begin position="539"/>
        <end position="551"/>
    </location>
</feature>
<feature type="region of interest" description="Disordered" evidence="1">
    <location>
        <begin position="412"/>
        <end position="452"/>
    </location>
</feature>
<evidence type="ECO:0000256" key="2">
    <source>
        <dbReference type="SAM" id="Phobius"/>
    </source>
</evidence>
<feature type="region of interest" description="Disordered" evidence="1">
    <location>
        <begin position="318"/>
        <end position="355"/>
    </location>
</feature>
<feature type="region of interest" description="Disordered" evidence="1">
    <location>
        <begin position="464"/>
        <end position="696"/>
    </location>
</feature>
<keyword evidence="2" id="KW-0472">Membrane</keyword>
<sequence>MSRSLSLDDEPSFDLGRAQTSTPNKARGLRTRYPTQRGEIGDAEPLHDSDTDSIAGEAHDPQTAYTGEGDEVRDGRSTPLTRRSLLQLDSVDPLPPPRAAPLATIPVDPHSGLHDRRTLEALRREHLYAPSPSTGSSTLVDRDHEPPLASSKTRYSGFQVVPNFRDSSPRLTEATGPPPRPRMEGIFERDGGPSEDESVASQQLRRSRIGDLASFVDSRLTQREEHHSQSTTPRRRQSLRVSASERSRDFDPAAAPVLPVSTPRLSASARSSTPNGRNEREAVSPSSVGSTQVHDVFKRLITGPDGALAHSAARRAAAAATTASCSSASLSASYNRYEEQQQQPPPTPAPPGHYTFVPTSSLPVQREVPGRVSQERTHPLQGTLRSDVQIYEEVRYREEGPSQLERALQHLSEAQRDSESHQGTPVYPREAVSRNAHGAVERTRSTPTLPEGRSAIDFAMAESSAFSHSEDDEEVAAARDPHANLRNSVRFAAEPTYRDQSPSRSLSPPPPSPPPASASFANQSTFAGPGAFPRSTSPDLPPLPLPLPPESPEAARVAVSKTRSPPSRFRRSRASPPEEPHLSPPRHDPVSPNRPNRRPGWERPASSTPPRHEGVEPPRPRGTPEHRPDLSLSRTARVSSSSSSTSPPSTWQDHHADEQPSLIEPLRFEPSPPPPPPRLEENESNGAADESSTSIKIKELVSQLSAAVQTLAEREPQVLPSPPPPDDRLDLVQPEGKDEPPLPARLRSELERRRQASDQLRQSLDAELDGIDAKTAANQDYRSEMMHRLVETYEREHELGCRMEELKRSIEGIGQLVGDQVSEAVGQTLQRESQNRARWFAIACGAQIAVFLFILRLVNAQHANMYASVYYDPFHPDLFHLPPGSSPYDFRHDPYLSLDTLSAFAPPGTIRSGPSSTFAVSLLAVKAVLRRWVLPLLPKLRLSPGPVERPPIVPI</sequence>
<comment type="caution">
    <text evidence="3">The sequence shown here is derived from an EMBL/GenBank/DDBJ whole genome shotgun (WGS) entry which is preliminary data.</text>
</comment>
<feature type="compositionally biased region" description="Pro residues" evidence="1">
    <location>
        <begin position="507"/>
        <end position="516"/>
    </location>
</feature>
<feature type="compositionally biased region" description="Basic and acidic residues" evidence="1">
    <location>
        <begin position="725"/>
        <end position="756"/>
    </location>
</feature>
<feature type="compositionally biased region" description="Basic and acidic residues" evidence="1">
    <location>
        <begin position="576"/>
        <end position="589"/>
    </location>
</feature>
<feature type="compositionally biased region" description="Low complexity" evidence="1">
    <location>
        <begin position="639"/>
        <end position="650"/>
    </location>
</feature>
<accession>A0A9P6VZV1</accession>
<name>A0A9P6VZV1_RHOMI</name>
<evidence type="ECO:0000313" key="4">
    <source>
        <dbReference type="Proteomes" id="UP000777482"/>
    </source>
</evidence>
<dbReference type="AlphaFoldDB" id="A0A9P6VZV1"/>
<dbReference type="OrthoDB" id="2528547at2759"/>
<protein>
    <submittedName>
        <fullName evidence="3">Uncharacterized protein</fullName>
    </submittedName>
</protein>
<reference evidence="3 4" key="1">
    <citation type="submission" date="2020-11" db="EMBL/GenBank/DDBJ databases">
        <title>Kefir isolates.</title>
        <authorList>
            <person name="Marcisauskas S."/>
            <person name="Kim Y."/>
            <person name="Blasche S."/>
        </authorList>
    </citation>
    <scope>NUCLEOTIDE SEQUENCE [LARGE SCALE GENOMIC DNA]</scope>
    <source>
        <strain evidence="3 4">KR</strain>
    </source>
</reference>
<feature type="region of interest" description="Disordered" evidence="1">
    <location>
        <begin position="1"/>
        <end position="292"/>
    </location>
</feature>
<feature type="compositionally biased region" description="Basic and acidic residues" evidence="1">
    <location>
        <begin position="111"/>
        <end position="127"/>
    </location>
</feature>
<dbReference type="EMBL" id="PUHQ01000049">
    <property type="protein sequence ID" value="KAG0659921.1"/>
    <property type="molecule type" value="Genomic_DNA"/>
</dbReference>
<dbReference type="Proteomes" id="UP000777482">
    <property type="component" value="Unassembled WGS sequence"/>
</dbReference>
<feature type="compositionally biased region" description="Polar residues" evidence="1">
    <location>
        <begin position="263"/>
        <end position="276"/>
    </location>
</feature>
<organism evidence="3 4">
    <name type="scientific">Rhodotorula mucilaginosa</name>
    <name type="common">Yeast</name>
    <name type="synonym">Rhodotorula rubra</name>
    <dbReference type="NCBI Taxonomy" id="5537"/>
    <lineage>
        <taxon>Eukaryota</taxon>
        <taxon>Fungi</taxon>
        <taxon>Dikarya</taxon>
        <taxon>Basidiomycota</taxon>
        <taxon>Pucciniomycotina</taxon>
        <taxon>Microbotryomycetes</taxon>
        <taxon>Sporidiobolales</taxon>
        <taxon>Sporidiobolaceae</taxon>
        <taxon>Rhodotorula</taxon>
    </lineage>
</organism>
<feature type="compositionally biased region" description="Basic and acidic residues" evidence="1">
    <location>
        <begin position="610"/>
        <end position="629"/>
    </location>
</feature>
<evidence type="ECO:0000256" key="1">
    <source>
        <dbReference type="SAM" id="MobiDB-lite"/>
    </source>
</evidence>
<proteinExistence type="predicted"/>